<evidence type="ECO:0000256" key="4">
    <source>
        <dbReference type="RuleBase" id="RU364152"/>
    </source>
</evidence>
<accession>A0A0C3S917</accession>
<organism evidence="6 7">
    <name type="scientific">Phlebiopsis gigantea (strain 11061_1 CR5-6)</name>
    <name type="common">White-rot fungus</name>
    <name type="synonym">Peniophora gigantea</name>
    <dbReference type="NCBI Taxonomy" id="745531"/>
    <lineage>
        <taxon>Eukaryota</taxon>
        <taxon>Fungi</taxon>
        <taxon>Dikarya</taxon>
        <taxon>Basidiomycota</taxon>
        <taxon>Agaricomycotina</taxon>
        <taxon>Agaricomycetes</taxon>
        <taxon>Polyporales</taxon>
        <taxon>Phanerochaetaceae</taxon>
        <taxon>Phlebiopsis</taxon>
    </lineage>
</organism>
<reference evidence="6 7" key="1">
    <citation type="journal article" date="2014" name="PLoS Genet.">
        <title>Analysis of the Phlebiopsis gigantea genome, transcriptome and secretome provides insight into its pioneer colonization strategies of wood.</title>
        <authorList>
            <person name="Hori C."/>
            <person name="Ishida T."/>
            <person name="Igarashi K."/>
            <person name="Samejima M."/>
            <person name="Suzuki H."/>
            <person name="Master E."/>
            <person name="Ferreira P."/>
            <person name="Ruiz-Duenas F.J."/>
            <person name="Held B."/>
            <person name="Canessa P."/>
            <person name="Larrondo L.F."/>
            <person name="Schmoll M."/>
            <person name="Druzhinina I.S."/>
            <person name="Kubicek C.P."/>
            <person name="Gaskell J.A."/>
            <person name="Kersten P."/>
            <person name="St John F."/>
            <person name="Glasner J."/>
            <person name="Sabat G."/>
            <person name="Splinter BonDurant S."/>
            <person name="Syed K."/>
            <person name="Yadav J."/>
            <person name="Mgbeahuruike A.C."/>
            <person name="Kovalchuk A."/>
            <person name="Asiegbu F.O."/>
            <person name="Lackner G."/>
            <person name="Hoffmeister D."/>
            <person name="Rencoret J."/>
            <person name="Gutierrez A."/>
            <person name="Sun H."/>
            <person name="Lindquist E."/>
            <person name="Barry K."/>
            <person name="Riley R."/>
            <person name="Grigoriev I.V."/>
            <person name="Henrissat B."/>
            <person name="Kues U."/>
            <person name="Berka R.M."/>
            <person name="Martinez A.T."/>
            <person name="Covert S.F."/>
            <person name="Blanchette R.A."/>
            <person name="Cullen D."/>
        </authorList>
    </citation>
    <scope>NUCLEOTIDE SEQUENCE [LARGE SCALE GENOMIC DNA]</scope>
    <source>
        <strain evidence="6 7">11061_1 CR5-6</strain>
    </source>
</reference>
<dbReference type="GO" id="GO:0006357">
    <property type="term" value="P:regulation of transcription by RNA polymerase II"/>
    <property type="evidence" value="ECO:0007669"/>
    <property type="project" value="InterPro"/>
</dbReference>
<evidence type="ECO:0000313" key="7">
    <source>
        <dbReference type="Proteomes" id="UP000053257"/>
    </source>
</evidence>
<keyword evidence="7" id="KW-1185">Reference proteome</keyword>
<dbReference type="GO" id="GO:0003712">
    <property type="term" value="F:transcription coregulator activity"/>
    <property type="evidence" value="ECO:0007669"/>
    <property type="project" value="InterPro"/>
</dbReference>
<keyword evidence="4" id="KW-0805">Transcription regulation</keyword>
<dbReference type="GO" id="GO:0016592">
    <property type="term" value="C:mediator complex"/>
    <property type="evidence" value="ECO:0007669"/>
    <property type="project" value="InterPro"/>
</dbReference>
<feature type="region of interest" description="Disordered" evidence="5">
    <location>
        <begin position="239"/>
        <end position="258"/>
    </location>
</feature>
<dbReference type="Pfam" id="PF08612">
    <property type="entry name" value="Med20"/>
    <property type="match status" value="1"/>
</dbReference>
<comment type="function">
    <text evidence="4">Component of the Mediator complex, a coactivator involved in the regulated transcription of nearly all RNA polymerase II-dependent genes. Mediator functions as a bridge to convey information from gene-specific regulatory proteins to the basal RNA polymerase II transcription machinery. Mediator is recruited to promoters by direct interactions with regulatory proteins and serves as a scaffold for the assembly of a functional preinitiation complex with RNA polymerase II and the general transcription factors.</text>
</comment>
<protein>
    <recommendedName>
        <fullName evidence="4">Mediator of RNA polymerase II transcription subunit 20</fullName>
    </recommendedName>
    <alternativeName>
        <fullName evidence="4">Mediator complex subunit 20</fullName>
    </alternativeName>
</protein>
<evidence type="ECO:0000256" key="2">
    <source>
        <dbReference type="ARBA" id="ARBA00010743"/>
    </source>
</evidence>
<comment type="similarity">
    <text evidence="2 4">Belongs to the Mediator complex subunit 20 family.</text>
</comment>
<evidence type="ECO:0000313" key="6">
    <source>
        <dbReference type="EMBL" id="KIP05795.1"/>
    </source>
</evidence>
<dbReference type="Proteomes" id="UP000053257">
    <property type="component" value="Unassembled WGS sequence"/>
</dbReference>
<comment type="subcellular location">
    <subcellularLocation>
        <location evidence="1 4">Nucleus</location>
    </subcellularLocation>
</comment>
<dbReference type="EMBL" id="KN840533">
    <property type="protein sequence ID" value="KIP05795.1"/>
    <property type="molecule type" value="Genomic_DNA"/>
</dbReference>
<dbReference type="HOGENOM" id="CLU_080203_0_0_1"/>
<comment type="subunit">
    <text evidence="4">Component of the Mediator complex.</text>
</comment>
<sequence>MGVTGLARWVNAPTTSLDLISQNIARNHQGQARGKWHLSVKSFRSTLSAIPGFQVHSERTMCALTMNDNVFVLVEDPVAPSRADLLAQQLPEGQTPIPLTGPGAPKHYCKTFLTLNPPGALEQLLSQLRARWASVRQTSGANQLSHTAGQQLTVDGLVYSIGTDFVVRAGNVILAGGAVKGMLLEAEYLPLTAMHRSTDGTMELLTNLLVSILPNIPDAKTAAVTMSDSIWEEVLWDREQEEEEQANPKPPETDDINKVFVSGDEDMVTSKKGEWSGVDRDRRSAFLIIGALKSEGLL</sequence>
<proteinExistence type="inferred from homology"/>
<dbReference type="STRING" id="745531.A0A0C3S917"/>
<dbReference type="AlphaFoldDB" id="A0A0C3S917"/>
<evidence type="ECO:0000256" key="3">
    <source>
        <dbReference type="ARBA" id="ARBA00023242"/>
    </source>
</evidence>
<gene>
    <name evidence="4" type="primary">MED20</name>
    <name evidence="6" type="ORF">PHLGIDRAFT_484227</name>
</gene>
<dbReference type="InterPro" id="IPR013921">
    <property type="entry name" value="Mediator_Med20"/>
</dbReference>
<keyword evidence="4" id="KW-0010">Activator</keyword>
<name>A0A0C3S917_PHLG1</name>
<keyword evidence="4" id="KW-0804">Transcription</keyword>
<evidence type="ECO:0000256" key="1">
    <source>
        <dbReference type="ARBA" id="ARBA00004123"/>
    </source>
</evidence>
<evidence type="ECO:0000256" key="5">
    <source>
        <dbReference type="SAM" id="MobiDB-lite"/>
    </source>
</evidence>
<dbReference type="OrthoDB" id="2536675at2759"/>
<keyword evidence="3 4" id="KW-0539">Nucleus</keyword>